<dbReference type="Proteomes" id="UP000320231">
    <property type="component" value="Chromosome"/>
</dbReference>
<accession>A0A455UCK4</accession>
<evidence type="ECO:0000313" key="1">
    <source>
        <dbReference type="EMBL" id="BBI63960.1"/>
    </source>
</evidence>
<dbReference type="AlphaFoldDB" id="A0A455UCK4"/>
<organism evidence="1 2">
    <name type="scientific">Vreelandella sulfidaeris</name>
    <dbReference type="NCBI Taxonomy" id="115553"/>
    <lineage>
        <taxon>Bacteria</taxon>
        <taxon>Pseudomonadati</taxon>
        <taxon>Pseudomonadota</taxon>
        <taxon>Gammaproteobacteria</taxon>
        <taxon>Oceanospirillales</taxon>
        <taxon>Halomonadaceae</taxon>
        <taxon>Vreelandella</taxon>
    </lineage>
</organism>
<evidence type="ECO:0000313" key="2">
    <source>
        <dbReference type="Proteomes" id="UP000320231"/>
    </source>
</evidence>
<sequence length="62" mass="6978">MAQLPRRMSFNGRQACQKPVRAKIMRRILRKIAANECDGLGDTSTLADPSVVDELIEHRANQ</sequence>
<dbReference type="EMBL" id="AP019514">
    <property type="protein sequence ID" value="BBI63960.1"/>
    <property type="molecule type" value="Genomic_DNA"/>
</dbReference>
<proteinExistence type="predicted"/>
<reference evidence="1 2" key="1">
    <citation type="journal article" date="2019" name="Microbiol. Resour. Announc.">
        <title>Complete Genome Sequence of Halomonas sulfidaeris Strain Esulfide1 Isolated from a Metal Sulfide Rock at a Depth of 2,200 Meters, Obtained Using Nanopore Sequencing.</title>
        <authorList>
            <person name="Saito M."/>
            <person name="Nishigata A."/>
            <person name="Galipon J."/>
            <person name="Arakawa K."/>
        </authorList>
    </citation>
    <scope>NUCLEOTIDE SEQUENCE [LARGE SCALE GENOMIC DNA]</scope>
    <source>
        <strain evidence="1 2">ATCC BAA-803</strain>
    </source>
</reference>
<evidence type="ECO:0008006" key="3">
    <source>
        <dbReference type="Google" id="ProtNLM"/>
    </source>
</evidence>
<gene>
    <name evidence="1" type="ORF">HSBAA_52660</name>
</gene>
<name>A0A455UCK4_9GAMM</name>
<dbReference type="KEGG" id="hsr:HSBAA_52660"/>
<protein>
    <recommendedName>
        <fullName evidence="3">AMP-binding enzyme C-terminal domain-containing protein</fullName>
    </recommendedName>
</protein>